<evidence type="ECO:0000313" key="5">
    <source>
        <dbReference type="EMBL" id="MDT0316870.1"/>
    </source>
</evidence>
<dbReference type="RefSeq" id="WP_311594598.1">
    <property type="nucleotide sequence ID" value="NZ_JAVREM010000001.1"/>
</dbReference>
<dbReference type="Proteomes" id="UP001183420">
    <property type="component" value="Unassembled WGS sequence"/>
</dbReference>
<dbReference type="InterPro" id="IPR015424">
    <property type="entry name" value="PyrdxlP-dep_Trfase"/>
</dbReference>
<organism evidence="5 6">
    <name type="scientific">Streptomyces millisiae</name>
    <dbReference type="NCBI Taxonomy" id="3075542"/>
    <lineage>
        <taxon>Bacteria</taxon>
        <taxon>Bacillati</taxon>
        <taxon>Actinomycetota</taxon>
        <taxon>Actinomycetes</taxon>
        <taxon>Kitasatosporales</taxon>
        <taxon>Streptomycetaceae</taxon>
        <taxon>Streptomyces</taxon>
    </lineage>
</organism>
<protein>
    <submittedName>
        <fullName evidence="5">Aminotransferase class V-fold PLP-dependent enzyme</fullName>
    </submittedName>
</protein>
<dbReference type="InterPro" id="IPR015421">
    <property type="entry name" value="PyrdxlP-dep_Trfase_major"/>
</dbReference>
<evidence type="ECO:0000256" key="3">
    <source>
        <dbReference type="ARBA" id="ARBA00022898"/>
    </source>
</evidence>
<evidence type="ECO:0000259" key="4">
    <source>
        <dbReference type="Pfam" id="PF00266"/>
    </source>
</evidence>
<keyword evidence="6" id="KW-1185">Reference proteome</keyword>
<gene>
    <name evidence="5" type="ORF">RNC47_00805</name>
</gene>
<sequence>MTAHSGRHFLQIPGPTNVPDRVLRAMARPTIDHRGPEFAELARDLLRRLGPVFGTGGPVVVYPSSGTGAWEAALVNTLSPGDRVLAFDTGHFATLWRDMAEGLGLVVDLVPGDWRRGVDPAAVAERLAADRAHAVAAVLVVHNETSTGVTSRVPEIRAAIDDADHPALLLVDTISSLASIDYRHDAWGVDVTVGCSQKGLMLPPGLGFNAISQKALAAADTARLPRSYWDWAPILAANEGGHFPYTPPTNLLYGLREALLLLEEEGLSAVFARHDRHAEATRAAVRGWGLEVLCADEREYSSSLTAVLLGDGHDADKVRQIILDRFDMSLGTGLGRLAGRVFRIGHLGDLNDLTLAGTLAGVQLGLQLAGVAVDPGGLQAALDVLRAAHEDRTGDRGEESR</sequence>
<dbReference type="PANTHER" id="PTHR21152">
    <property type="entry name" value="AMINOTRANSFERASE CLASS V"/>
    <property type="match status" value="1"/>
</dbReference>
<keyword evidence="3" id="KW-0663">Pyridoxal phosphate</keyword>
<dbReference type="InterPro" id="IPR024169">
    <property type="entry name" value="SP_NH2Trfase/AEP_transaminase"/>
</dbReference>
<dbReference type="Gene3D" id="3.90.1150.10">
    <property type="entry name" value="Aspartate Aminotransferase, domain 1"/>
    <property type="match status" value="1"/>
</dbReference>
<dbReference type="InterPro" id="IPR015422">
    <property type="entry name" value="PyrdxlP-dep_Trfase_small"/>
</dbReference>
<proteinExistence type="inferred from homology"/>
<dbReference type="Pfam" id="PF00266">
    <property type="entry name" value="Aminotran_5"/>
    <property type="match status" value="1"/>
</dbReference>
<name>A0ABU2LH00_9ACTN</name>
<evidence type="ECO:0000256" key="2">
    <source>
        <dbReference type="ARBA" id="ARBA00009236"/>
    </source>
</evidence>
<dbReference type="PANTHER" id="PTHR21152:SF40">
    <property type="entry name" value="ALANINE--GLYOXYLATE AMINOTRANSFERASE"/>
    <property type="match status" value="1"/>
</dbReference>
<accession>A0ABU2LH00</accession>
<dbReference type="EMBL" id="JAVREM010000001">
    <property type="protein sequence ID" value="MDT0316870.1"/>
    <property type="molecule type" value="Genomic_DNA"/>
</dbReference>
<dbReference type="InterPro" id="IPR000192">
    <property type="entry name" value="Aminotrans_V_dom"/>
</dbReference>
<comment type="similarity">
    <text evidence="2">Belongs to the class-V pyridoxal-phosphate-dependent aminotransferase family.</text>
</comment>
<keyword evidence="5" id="KW-0808">Transferase</keyword>
<keyword evidence="5" id="KW-0032">Aminotransferase</keyword>
<dbReference type="SUPFAM" id="SSF53383">
    <property type="entry name" value="PLP-dependent transferases"/>
    <property type="match status" value="1"/>
</dbReference>
<evidence type="ECO:0000256" key="1">
    <source>
        <dbReference type="ARBA" id="ARBA00001933"/>
    </source>
</evidence>
<comment type="cofactor">
    <cofactor evidence="1">
        <name>pyridoxal 5'-phosphate</name>
        <dbReference type="ChEBI" id="CHEBI:597326"/>
    </cofactor>
</comment>
<comment type="caution">
    <text evidence="5">The sequence shown here is derived from an EMBL/GenBank/DDBJ whole genome shotgun (WGS) entry which is preliminary data.</text>
</comment>
<dbReference type="PIRSF" id="PIRSF000524">
    <property type="entry name" value="SPT"/>
    <property type="match status" value="1"/>
</dbReference>
<evidence type="ECO:0000313" key="6">
    <source>
        <dbReference type="Proteomes" id="UP001183420"/>
    </source>
</evidence>
<dbReference type="Gene3D" id="3.40.640.10">
    <property type="entry name" value="Type I PLP-dependent aspartate aminotransferase-like (Major domain)"/>
    <property type="match status" value="1"/>
</dbReference>
<dbReference type="GO" id="GO:0008483">
    <property type="term" value="F:transaminase activity"/>
    <property type="evidence" value="ECO:0007669"/>
    <property type="project" value="UniProtKB-KW"/>
</dbReference>
<feature type="domain" description="Aminotransferase class V" evidence="4">
    <location>
        <begin position="33"/>
        <end position="316"/>
    </location>
</feature>
<reference evidence="6" key="1">
    <citation type="submission" date="2023-07" db="EMBL/GenBank/DDBJ databases">
        <title>30 novel species of actinomycetes from the DSMZ collection.</title>
        <authorList>
            <person name="Nouioui I."/>
        </authorList>
    </citation>
    <scope>NUCLEOTIDE SEQUENCE [LARGE SCALE GENOMIC DNA]</scope>
    <source>
        <strain evidence="6">DSM 44918</strain>
    </source>
</reference>